<dbReference type="Proteomes" id="UP000017081">
    <property type="component" value="Unassembled WGS sequence"/>
</dbReference>
<dbReference type="GO" id="GO:0003700">
    <property type="term" value="F:DNA-binding transcription factor activity"/>
    <property type="evidence" value="ECO:0007669"/>
    <property type="project" value="TreeGrafter"/>
</dbReference>
<dbReference type="RefSeq" id="WP_023051964.1">
    <property type="nucleotide sequence ID" value="NZ_CP173063.2"/>
</dbReference>
<dbReference type="InterPro" id="IPR000843">
    <property type="entry name" value="HTH_LacI"/>
</dbReference>
<dbReference type="HOGENOM" id="CLU_037628_6_0_0"/>
<dbReference type="Pfam" id="PF13377">
    <property type="entry name" value="Peripla_BP_3"/>
    <property type="match status" value="1"/>
</dbReference>
<dbReference type="InterPro" id="IPR001387">
    <property type="entry name" value="Cro/C1-type_HTH"/>
</dbReference>
<organism evidence="6 7">
    <name type="scientific">Cetobacterium somerae ATCC BAA-474</name>
    <dbReference type="NCBI Taxonomy" id="1319815"/>
    <lineage>
        <taxon>Bacteria</taxon>
        <taxon>Fusobacteriati</taxon>
        <taxon>Fusobacteriota</taxon>
        <taxon>Fusobacteriia</taxon>
        <taxon>Fusobacteriales</taxon>
        <taxon>Fusobacteriaceae</taxon>
        <taxon>Cetobacterium</taxon>
    </lineage>
</organism>
<dbReference type="PROSITE" id="PS50943">
    <property type="entry name" value="HTH_CROC1"/>
    <property type="match status" value="1"/>
</dbReference>
<name>U7V6C4_9FUSO</name>
<evidence type="ECO:0000259" key="4">
    <source>
        <dbReference type="PROSITE" id="PS50932"/>
    </source>
</evidence>
<dbReference type="PROSITE" id="PS50932">
    <property type="entry name" value="HTH_LACI_2"/>
    <property type="match status" value="1"/>
</dbReference>
<keyword evidence="3" id="KW-0804">Transcription</keyword>
<dbReference type="AlphaFoldDB" id="U7V6C4"/>
<dbReference type="EMBL" id="AXZF01000119">
    <property type="protein sequence ID" value="ERT67242.1"/>
    <property type="molecule type" value="Genomic_DNA"/>
</dbReference>
<dbReference type="InterPro" id="IPR028082">
    <property type="entry name" value="Peripla_BP_I"/>
</dbReference>
<protein>
    <submittedName>
        <fullName evidence="6">Sugar-binding domain protein</fullName>
    </submittedName>
</protein>
<keyword evidence="7" id="KW-1185">Reference proteome</keyword>
<dbReference type="Pfam" id="PF00356">
    <property type="entry name" value="LacI"/>
    <property type="match status" value="1"/>
</dbReference>
<accession>U7V6C4</accession>
<proteinExistence type="predicted"/>
<evidence type="ECO:0000256" key="3">
    <source>
        <dbReference type="ARBA" id="ARBA00023163"/>
    </source>
</evidence>
<comment type="caution">
    <text evidence="6">The sequence shown here is derived from an EMBL/GenBank/DDBJ whole genome shotgun (WGS) entry which is preliminary data.</text>
</comment>
<gene>
    <name evidence="6" type="ORF">HMPREF0202_02432</name>
</gene>
<dbReference type="SUPFAM" id="SSF47413">
    <property type="entry name" value="lambda repressor-like DNA-binding domains"/>
    <property type="match status" value="1"/>
</dbReference>
<dbReference type="InterPro" id="IPR046335">
    <property type="entry name" value="LacI/GalR-like_sensor"/>
</dbReference>
<dbReference type="PATRIC" id="fig|1319815.3.peg.2339"/>
<dbReference type="PANTHER" id="PTHR30146:SF154">
    <property type="entry name" value="TRANSCRIPTION REGULATOR, MEMBER OF GALR FAMILY"/>
    <property type="match status" value="1"/>
</dbReference>
<dbReference type="SUPFAM" id="SSF53822">
    <property type="entry name" value="Periplasmic binding protein-like I"/>
    <property type="match status" value="1"/>
</dbReference>
<dbReference type="STRING" id="1319815.HMPREF0202_02432"/>
<sequence length="330" mass="37211">MKKKLTIKEIAELSGVGKSTISRFFNDGYVSESVREKIEKVINENNYEPNVFARGIKAKNNRFIGVIVPCLDSTITSTILMNLDNRLRELGYIPLIINTNHNVSLEIANLENLSRLNVEGIILIATEVTKKHKDFVKKSKIPVLFIGQICEETYCIVNDEEKAGQVIGEYILNSNHKDILYVSVDENDTLVGIVRKKAVLDKILINNIKVDVEISDFSMDSTEKLIYNYMKKRKPTCIICATDNMAFGAIKALNKLEIKIPEEVSIVGFGGYKISDLISPSLTTIKFYNSLTGELAAESIVKLLNKENIPKIQKIEFEFLERKSVKKLNS</sequence>
<dbReference type="CDD" id="cd01542">
    <property type="entry name" value="PBP1_TreR-like"/>
    <property type="match status" value="1"/>
</dbReference>
<evidence type="ECO:0000313" key="6">
    <source>
        <dbReference type="EMBL" id="ERT67242.1"/>
    </source>
</evidence>
<keyword evidence="2" id="KW-0238">DNA-binding</keyword>
<dbReference type="SMART" id="SM00354">
    <property type="entry name" value="HTH_LACI"/>
    <property type="match status" value="1"/>
</dbReference>
<dbReference type="GO" id="GO:0000976">
    <property type="term" value="F:transcription cis-regulatory region binding"/>
    <property type="evidence" value="ECO:0007669"/>
    <property type="project" value="TreeGrafter"/>
</dbReference>
<feature type="domain" description="HTH lacI-type" evidence="4">
    <location>
        <begin position="5"/>
        <end position="58"/>
    </location>
</feature>
<reference evidence="6 7" key="1">
    <citation type="submission" date="2013-08" db="EMBL/GenBank/DDBJ databases">
        <authorList>
            <person name="Weinstock G."/>
            <person name="Sodergren E."/>
            <person name="Wylie T."/>
            <person name="Fulton L."/>
            <person name="Fulton R."/>
            <person name="Fronick C."/>
            <person name="O'Laughlin M."/>
            <person name="Godfrey J."/>
            <person name="Miner T."/>
            <person name="Herter B."/>
            <person name="Appelbaum E."/>
            <person name="Cordes M."/>
            <person name="Lek S."/>
            <person name="Wollam A."/>
            <person name="Pepin K.H."/>
            <person name="Palsikar V.B."/>
            <person name="Mitreva M."/>
            <person name="Wilson R.K."/>
        </authorList>
    </citation>
    <scope>NUCLEOTIDE SEQUENCE [LARGE SCALE GENOMIC DNA]</scope>
    <source>
        <strain evidence="6 7">ATCC BAA-474</strain>
    </source>
</reference>
<dbReference type="PANTHER" id="PTHR30146">
    <property type="entry name" value="LACI-RELATED TRANSCRIPTIONAL REPRESSOR"/>
    <property type="match status" value="1"/>
</dbReference>
<evidence type="ECO:0000256" key="1">
    <source>
        <dbReference type="ARBA" id="ARBA00023015"/>
    </source>
</evidence>
<dbReference type="eggNOG" id="COG1609">
    <property type="taxonomic scope" value="Bacteria"/>
</dbReference>
<feature type="domain" description="HTH cro/C1-type" evidence="5">
    <location>
        <begin position="2"/>
        <end position="27"/>
    </location>
</feature>
<dbReference type="Gene3D" id="1.10.260.40">
    <property type="entry name" value="lambda repressor-like DNA-binding domains"/>
    <property type="match status" value="1"/>
</dbReference>
<evidence type="ECO:0000313" key="7">
    <source>
        <dbReference type="Proteomes" id="UP000017081"/>
    </source>
</evidence>
<dbReference type="Gene3D" id="3.40.50.2300">
    <property type="match status" value="2"/>
</dbReference>
<evidence type="ECO:0000259" key="5">
    <source>
        <dbReference type="PROSITE" id="PS50943"/>
    </source>
</evidence>
<evidence type="ECO:0000256" key="2">
    <source>
        <dbReference type="ARBA" id="ARBA00023125"/>
    </source>
</evidence>
<dbReference type="CDD" id="cd01392">
    <property type="entry name" value="HTH_LacI"/>
    <property type="match status" value="1"/>
</dbReference>
<keyword evidence="1" id="KW-0805">Transcription regulation</keyword>
<dbReference type="InterPro" id="IPR010982">
    <property type="entry name" value="Lambda_DNA-bd_dom_sf"/>
</dbReference>